<evidence type="ECO:0000313" key="10">
    <source>
        <dbReference type="EMBL" id="BAT70847.1"/>
    </source>
</evidence>
<dbReference type="PANTHER" id="PTHR43337:SF1">
    <property type="entry name" value="XANTHINE_URACIL PERMEASE C887.17-RELATED"/>
    <property type="match status" value="1"/>
</dbReference>
<evidence type="ECO:0000256" key="8">
    <source>
        <dbReference type="PIRNR" id="PIRNR005353"/>
    </source>
</evidence>
<keyword evidence="4 8" id="KW-1003">Cell membrane</keyword>
<feature type="transmembrane region" description="Helical" evidence="9">
    <location>
        <begin position="360"/>
        <end position="387"/>
    </location>
</feature>
<comment type="similarity">
    <text evidence="2 8">Belongs to the nucleobase:cation symporter-2 (NCS2) (TC 2.A.40) family. Azg-like subfamily.</text>
</comment>
<sequence>MNNHTATEIRAGITTFITMAYIIFVNPQILSEAGMPKDGVVFATCVASAVATLIMGLYANYPFALAPGMGLNAYFTYGVVKGMGFSWEVALAAVFIEGLIFILLTISRFRSLIINSIPKCILNATPVGIGLFIALIGLKQAGFIQSSSSTLVTLGNLKSYPVLMAFLGIILAAVLMAKRVKGALLIVILGITLISILTGKVPVPEKIFGVPDLSYTFMKMDLSQIANFAFWKAVIAFLFVDLFDTIGTLSAVGTLGGFTENGKLPRLEKALMADAVGTTLGAILGTSTVTTYIESAAGVAEGGRTGLTAVVVAILFLASTLIYPLATIVPAYATAPALVLVGILMVVNVTAINWKEMDEALPAFLTLFFMPATYSIANGLAAGFISYPIVKTLVGKREDVSLTLWGLCIAFLLKIVLS</sequence>
<dbReference type="RefSeq" id="WP_068548530.1">
    <property type="nucleotide sequence ID" value="NZ_AP013035.1"/>
</dbReference>
<keyword evidence="11" id="KW-1185">Reference proteome</keyword>
<accession>A0A0S3QR90</accession>
<evidence type="ECO:0000256" key="3">
    <source>
        <dbReference type="ARBA" id="ARBA00022448"/>
    </source>
</evidence>
<organism evidence="10 11">
    <name type="scientific">Thermosulfidibacter takaii (strain DSM 17441 / JCM 13301 / NBRC 103674 / ABI70S6)</name>
    <dbReference type="NCBI Taxonomy" id="1298851"/>
    <lineage>
        <taxon>Bacteria</taxon>
        <taxon>Pseudomonadati</taxon>
        <taxon>Thermosulfidibacterota</taxon>
        <taxon>Thermosulfidibacteria</taxon>
        <taxon>Thermosulfidibacterales</taxon>
        <taxon>Thermosulfidibacteraceae</taxon>
    </lineage>
</organism>
<dbReference type="PATRIC" id="fig|1298851.3.peg.39"/>
<dbReference type="EMBL" id="AP013035">
    <property type="protein sequence ID" value="BAT70847.1"/>
    <property type="molecule type" value="Genomic_DNA"/>
</dbReference>
<feature type="transmembrane region" description="Helical" evidence="9">
    <location>
        <begin position="305"/>
        <end position="326"/>
    </location>
</feature>
<evidence type="ECO:0000256" key="5">
    <source>
        <dbReference type="ARBA" id="ARBA00022692"/>
    </source>
</evidence>
<feature type="transmembrane region" description="Helical" evidence="9">
    <location>
        <begin position="159"/>
        <end position="177"/>
    </location>
</feature>
<dbReference type="PANTHER" id="PTHR43337">
    <property type="entry name" value="XANTHINE/URACIL PERMEASE C887.17-RELATED"/>
    <property type="match status" value="1"/>
</dbReference>
<dbReference type="Proteomes" id="UP000063234">
    <property type="component" value="Chromosome"/>
</dbReference>
<feature type="transmembrane region" description="Helical" evidence="9">
    <location>
        <begin position="12"/>
        <end position="29"/>
    </location>
</feature>
<dbReference type="InterPro" id="IPR026033">
    <property type="entry name" value="Azg-like_bact_archaea"/>
</dbReference>
<dbReference type="PIRSF" id="PIRSF005353">
    <property type="entry name" value="PbuG"/>
    <property type="match status" value="1"/>
</dbReference>
<keyword evidence="5 8" id="KW-0812">Transmembrane</keyword>
<evidence type="ECO:0000256" key="4">
    <source>
        <dbReference type="ARBA" id="ARBA00022475"/>
    </source>
</evidence>
<feature type="transmembrane region" description="Helical" evidence="9">
    <location>
        <begin position="399"/>
        <end position="417"/>
    </location>
</feature>
<evidence type="ECO:0000256" key="7">
    <source>
        <dbReference type="ARBA" id="ARBA00023136"/>
    </source>
</evidence>
<dbReference type="Pfam" id="PF00860">
    <property type="entry name" value="Xan_ur_permease"/>
    <property type="match status" value="1"/>
</dbReference>
<feature type="transmembrane region" description="Helical" evidence="9">
    <location>
        <begin position="228"/>
        <end position="258"/>
    </location>
</feature>
<evidence type="ECO:0000313" key="11">
    <source>
        <dbReference type="Proteomes" id="UP000063234"/>
    </source>
</evidence>
<feature type="transmembrane region" description="Helical" evidence="9">
    <location>
        <begin position="184"/>
        <end position="203"/>
    </location>
</feature>
<dbReference type="AlphaFoldDB" id="A0A0S3QR90"/>
<feature type="transmembrane region" description="Helical" evidence="9">
    <location>
        <begin position="270"/>
        <end position="293"/>
    </location>
</feature>
<evidence type="ECO:0000256" key="6">
    <source>
        <dbReference type="ARBA" id="ARBA00022989"/>
    </source>
</evidence>
<dbReference type="InterPro" id="IPR006043">
    <property type="entry name" value="NCS2"/>
</dbReference>
<keyword evidence="3 8" id="KW-0813">Transport</keyword>
<feature type="transmembrane region" description="Helical" evidence="9">
    <location>
        <begin position="121"/>
        <end position="139"/>
    </location>
</feature>
<evidence type="ECO:0000256" key="2">
    <source>
        <dbReference type="ARBA" id="ARBA00005697"/>
    </source>
</evidence>
<dbReference type="STRING" id="1298851.TST_0037"/>
<dbReference type="GO" id="GO:0005886">
    <property type="term" value="C:plasma membrane"/>
    <property type="evidence" value="ECO:0007669"/>
    <property type="project" value="UniProtKB-SubCell"/>
</dbReference>
<name>A0A0S3QR90_THET7</name>
<dbReference type="InterPro" id="IPR045018">
    <property type="entry name" value="Azg-like"/>
</dbReference>
<feature type="transmembrane region" description="Helical" evidence="9">
    <location>
        <begin position="89"/>
        <end position="109"/>
    </location>
</feature>
<feature type="transmembrane region" description="Helical" evidence="9">
    <location>
        <begin position="41"/>
        <end position="61"/>
    </location>
</feature>
<proteinExistence type="inferred from homology"/>
<comment type="subcellular location">
    <subcellularLocation>
        <location evidence="1 8">Cell membrane</location>
        <topology evidence="1 8">Multi-pass membrane protein</topology>
    </subcellularLocation>
</comment>
<evidence type="ECO:0000256" key="9">
    <source>
        <dbReference type="SAM" id="Phobius"/>
    </source>
</evidence>
<evidence type="ECO:0000256" key="1">
    <source>
        <dbReference type="ARBA" id="ARBA00004651"/>
    </source>
</evidence>
<dbReference type="KEGG" id="ttk:TST_0037"/>
<dbReference type="GO" id="GO:0005345">
    <property type="term" value="F:purine nucleobase transmembrane transporter activity"/>
    <property type="evidence" value="ECO:0007669"/>
    <property type="project" value="TreeGrafter"/>
</dbReference>
<reference evidence="11" key="1">
    <citation type="journal article" date="2018" name="Science">
        <title>A primordial and reversible TCA cycle in a facultatively chemolithoautotrophic thermophile.</title>
        <authorList>
            <person name="Nunoura T."/>
            <person name="Chikaraishi Y."/>
            <person name="Izaki R."/>
            <person name="Suwa T."/>
            <person name="Sato T."/>
            <person name="Harada T."/>
            <person name="Mori K."/>
            <person name="Kato Y."/>
            <person name="Miyazaki M."/>
            <person name="Shimamura S."/>
            <person name="Yanagawa K."/>
            <person name="Shuto A."/>
            <person name="Ohkouchi N."/>
            <person name="Fujita N."/>
            <person name="Takaki Y."/>
            <person name="Atomi H."/>
            <person name="Takai K."/>
        </authorList>
    </citation>
    <scope>NUCLEOTIDE SEQUENCE [LARGE SCALE GENOMIC DNA]</scope>
    <source>
        <strain evidence="11">DSM 17441 / JCM 13301 / NBRC 103674 / ABI70S6</strain>
    </source>
</reference>
<gene>
    <name evidence="10" type="primary">pbuG</name>
    <name evidence="10" type="ORF">TST_0037</name>
</gene>
<dbReference type="OrthoDB" id="9808458at2"/>
<keyword evidence="7 8" id="KW-0472">Membrane</keyword>
<keyword evidence="6 8" id="KW-1133">Transmembrane helix</keyword>
<protein>
    <submittedName>
        <fullName evidence="10">MFS transporter, AGZA family, xanthine/uracil permease</fullName>
    </submittedName>
</protein>
<feature type="transmembrane region" description="Helical" evidence="9">
    <location>
        <begin position="333"/>
        <end position="354"/>
    </location>
</feature>